<feature type="transmembrane region" description="Helical" evidence="2">
    <location>
        <begin position="54"/>
        <end position="74"/>
    </location>
</feature>
<feature type="transmembrane region" description="Helical" evidence="2">
    <location>
        <begin position="151"/>
        <end position="174"/>
    </location>
</feature>
<dbReference type="SUPFAM" id="SSF103473">
    <property type="entry name" value="MFS general substrate transporter"/>
    <property type="match status" value="1"/>
</dbReference>
<dbReference type="RefSeq" id="WP_379586300.1">
    <property type="nucleotide sequence ID" value="NZ_JBHSQW010000035.1"/>
</dbReference>
<reference evidence="4" key="1">
    <citation type="journal article" date="2019" name="Int. J. Syst. Evol. Microbiol.">
        <title>The Global Catalogue of Microorganisms (GCM) 10K type strain sequencing project: providing services to taxonomists for standard genome sequencing and annotation.</title>
        <authorList>
            <consortium name="The Broad Institute Genomics Platform"/>
            <consortium name="The Broad Institute Genome Sequencing Center for Infectious Disease"/>
            <person name="Wu L."/>
            <person name="Ma J."/>
        </authorList>
    </citation>
    <scope>NUCLEOTIDE SEQUENCE [LARGE SCALE GENOMIC DNA]</scope>
    <source>
        <strain evidence="4">CCM 8391</strain>
    </source>
</reference>
<organism evidence="3 4">
    <name type="scientific">Pseudonocardia hispaniensis</name>
    <dbReference type="NCBI Taxonomy" id="904933"/>
    <lineage>
        <taxon>Bacteria</taxon>
        <taxon>Bacillati</taxon>
        <taxon>Actinomycetota</taxon>
        <taxon>Actinomycetes</taxon>
        <taxon>Pseudonocardiales</taxon>
        <taxon>Pseudonocardiaceae</taxon>
        <taxon>Pseudonocardia</taxon>
    </lineage>
</organism>
<feature type="transmembrane region" description="Helical" evidence="2">
    <location>
        <begin position="186"/>
        <end position="206"/>
    </location>
</feature>
<sequence>MRCASRRAWAPRRAPSWRWRSSATSTPAGPRRQRRRSARIGRTLRTYGQLLRDGTFVGLVLVAGLVMAALFAYVSGSSFVYQQQFGLDQQQFGLLFGAGAFWLIAGTQLNPVLLRRFAPGQILLAAILTGAFSGMALVGVAASGLGGLPGLLAPLWGVLAAGGVALPNAPALALSRHGEAAGTAAALLGAVQFGIGAAASPLVGILGNDATAMGAVVGAAVVLALFVLLTVVRPWRLTEPQQDPVPVAR</sequence>
<dbReference type="Gene3D" id="1.20.1720.10">
    <property type="entry name" value="Multidrug resistance protein D"/>
    <property type="match status" value="1"/>
</dbReference>
<dbReference type="EMBL" id="JBHSQW010000035">
    <property type="protein sequence ID" value="MFC5995906.1"/>
    <property type="molecule type" value="Genomic_DNA"/>
</dbReference>
<gene>
    <name evidence="3" type="ORF">ACFQE5_16990</name>
</gene>
<evidence type="ECO:0000313" key="4">
    <source>
        <dbReference type="Proteomes" id="UP001596302"/>
    </source>
</evidence>
<evidence type="ECO:0000256" key="2">
    <source>
        <dbReference type="SAM" id="Phobius"/>
    </source>
</evidence>
<feature type="transmembrane region" description="Helical" evidence="2">
    <location>
        <begin position="212"/>
        <end position="232"/>
    </location>
</feature>
<accession>A0ABW1J4Y8</accession>
<evidence type="ECO:0000313" key="3">
    <source>
        <dbReference type="EMBL" id="MFC5995906.1"/>
    </source>
</evidence>
<proteinExistence type="predicted"/>
<feature type="transmembrane region" description="Helical" evidence="2">
    <location>
        <begin position="122"/>
        <end position="145"/>
    </location>
</feature>
<keyword evidence="2" id="KW-0472">Membrane</keyword>
<dbReference type="InterPro" id="IPR011701">
    <property type="entry name" value="MFS"/>
</dbReference>
<dbReference type="Proteomes" id="UP001596302">
    <property type="component" value="Unassembled WGS sequence"/>
</dbReference>
<dbReference type="Pfam" id="PF07690">
    <property type="entry name" value="MFS_1"/>
    <property type="match status" value="1"/>
</dbReference>
<feature type="transmembrane region" description="Helical" evidence="2">
    <location>
        <begin position="94"/>
        <end position="113"/>
    </location>
</feature>
<keyword evidence="2" id="KW-0812">Transmembrane</keyword>
<keyword evidence="4" id="KW-1185">Reference proteome</keyword>
<evidence type="ECO:0000256" key="1">
    <source>
        <dbReference type="SAM" id="MobiDB-lite"/>
    </source>
</evidence>
<feature type="region of interest" description="Disordered" evidence="1">
    <location>
        <begin position="17"/>
        <end position="36"/>
    </location>
</feature>
<keyword evidence="2" id="KW-1133">Transmembrane helix</keyword>
<name>A0ABW1J4Y8_9PSEU</name>
<feature type="compositionally biased region" description="Low complexity" evidence="1">
    <location>
        <begin position="17"/>
        <end position="30"/>
    </location>
</feature>
<protein>
    <submittedName>
        <fullName evidence="3">MFS transporter</fullName>
    </submittedName>
</protein>
<comment type="caution">
    <text evidence="3">The sequence shown here is derived from an EMBL/GenBank/DDBJ whole genome shotgun (WGS) entry which is preliminary data.</text>
</comment>
<dbReference type="InterPro" id="IPR036259">
    <property type="entry name" value="MFS_trans_sf"/>
</dbReference>